<dbReference type="PATRIC" id="fig|999434.4.peg.2604"/>
<dbReference type="InterPro" id="IPR013446">
    <property type="entry name" value="G1P_cyt_trans-like"/>
</dbReference>
<dbReference type="PANTHER" id="PTHR47183:SF1">
    <property type="entry name" value="GLUCOSE-1-PHOSPHATE CYTIDYLYLTRANSFERASE"/>
    <property type="match status" value="1"/>
</dbReference>
<dbReference type="GO" id="GO:0047343">
    <property type="term" value="F:glucose-1-phosphate cytidylyltransferase activity"/>
    <property type="evidence" value="ECO:0007669"/>
    <property type="project" value="InterPro"/>
</dbReference>
<dbReference type="NCBIfam" id="TIGR02623">
    <property type="entry name" value="G1P_cyt_trans"/>
    <property type="match status" value="1"/>
</dbReference>
<dbReference type="Gene3D" id="3.90.550.10">
    <property type="entry name" value="Spore Coat Polysaccharide Biosynthesis Protein SpsA, Chain A"/>
    <property type="match status" value="1"/>
</dbReference>
<dbReference type="AlphaFoldDB" id="A0A0F6MLB6"/>
<dbReference type="Proteomes" id="UP000011701">
    <property type="component" value="Chromosome"/>
</dbReference>
<evidence type="ECO:0000259" key="1">
    <source>
        <dbReference type="Pfam" id="PF00483"/>
    </source>
</evidence>
<dbReference type="CDD" id="cd02524">
    <property type="entry name" value="G1P_cytidylyltransferase"/>
    <property type="match status" value="1"/>
</dbReference>
<proteinExistence type="predicted"/>
<dbReference type="Pfam" id="PF00483">
    <property type="entry name" value="NTP_transferase"/>
    <property type="match status" value="1"/>
</dbReference>
<dbReference type="GO" id="GO:0009243">
    <property type="term" value="P:O antigen biosynthetic process"/>
    <property type="evidence" value="ECO:0007669"/>
    <property type="project" value="InterPro"/>
</dbReference>
<reference evidence="2" key="1">
    <citation type="submission" date="2012-01" db="EMBL/GenBank/DDBJ databases">
        <title>The Genome Sequence of Treponema denticola OTK.</title>
        <authorList>
            <consortium name="The Broad Institute Genome Sequencing Platform"/>
            <person name="Earl A."/>
            <person name="Ward D."/>
            <person name="Feldgarden M."/>
            <person name="Gevers D."/>
            <person name="Blanton J.M."/>
            <person name="Fenno C.J."/>
            <person name="Baranova O.V."/>
            <person name="Mathney J."/>
            <person name="Dewhirst F.E."/>
            <person name="Izard J."/>
            <person name="Young S.K."/>
            <person name="Zeng Q."/>
            <person name="Gargeya S."/>
            <person name="Fitzgerald M."/>
            <person name="Haas B."/>
            <person name="Abouelleil A."/>
            <person name="Alvarado L."/>
            <person name="Arachchi H.M."/>
            <person name="Berlin A."/>
            <person name="Chapman S.B."/>
            <person name="Gearin G."/>
            <person name="Goldberg J."/>
            <person name="Griggs A."/>
            <person name="Gujja S."/>
            <person name="Hansen M."/>
            <person name="Heiman D."/>
            <person name="Howarth C."/>
            <person name="Larimer J."/>
            <person name="Lui A."/>
            <person name="MacDonald P.J.P."/>
            <person name="McCowen C."/>
            <person name="Montmayeur A."/>
            <person name="Murphy C."/>
            <person name="Neiman D."/>
            <person name="Pearson M."/>
            <person name="Priest M."/>
            <person name="Roberts A."/>
            <person name="Saif S."/>
            <person name="Shea T."/>
            <person name="Sisk P."/>
            <person name="Stolte C."/>
            <person name="Sykes S."/>
            <person name="Wortman J."/>
            <person name="Nusbaum C."/>
            <person name="Birren B."/>
        </authorList>
    </citation>
    <scope>NUCLEOTIDE SEQUENCE [LARGE SCALE GENOMIC DNA]</scope>
    <source>
        <strain evidence="2">OTK</strain>
    </source>
</reference>
<protein>
    <submittedName>
        <fullName evidence="2">Glucose-1-phosphate cytidylyltransferase</fullName>
    </submittedName>
</protein>
<dbReference type="SUPFAM" id="SSF53448">
    <property type="entry name" value="Nucleotide-diphospho-sugar transferases"/>
    <property type="match status" value="1"/>
</dbReference>
<dbReference type="RefSeq" id="WP_002693692.1">
    <property type="nucleotide sequence ID" value="NZ_CM001797.1"/>
</dbReference>
<dbReference type="EMBL" id="AGDY01000010">
    <property type="protein sequence ID" value="EMB19803.1"/>
    <property type="molecule type" value="Genomic_DNA"/>
</dbReference>
<gene>
    <name evidence="2" type="ORF">HMPREF9723_02500</name>
</gene>
<dbReference type="InterPro" id="IPR005835">
    <property type="entry name" value="NTP_transferase_dom"/>
</dbReference>
<comment type="caution">
    <text evidence="2">The sequence shown here is derived from an EMBL/GenBank/DDBJ whole genome shotgun (WGS) entry which is preliminary data.</text>
</comment>
<dbReference type="InterPro" id="IPR046981">
    <property type="entry name" value="G1P_cyt_trans"/>
</dbReference>
<accession>A0A0F6MLB6</accession>
<keyword evidence="2" id="KW-0808">Transferase</keyword>
<sequence>MKTIILAGGLGTRLSEETDLKPKPMVEIGGKPILWHIMKIYSHYGYNDFIICCGYKSYYIKDYFYHYYMHSSDITVDLVSNDVTYHDSDSEPWKITLVDTGLNTMTGGRIKRVQKYIGNEPFMLTYGDGVGNINIPELLDFHKRNKKLVTLTAVLPDGKFGALSLNNADDITEFREKPAGDGSWINGGFFVCQPEVFDYIKKGDSTIFEREPLEGLARDNQLKAYKHTGFWKPMDTLKQKMELNALWDSDNPPWKVWK</sequence>
<organism evidence="2">
    <name type="scientific">Treponema denticola OTK</name>
    <dbReference type="NCBI Taxonomy" id="999434"/>
    <lineage>
        <taxon>Bacteria</taxon>
        <taxon>Pseudomonadati</taxon>
        <taxon>Spirochaetota</taxon>
        <taxon>Spirochaetia</taxon>
        <taxon>Spirochaetales</taxon>
        <taxon>Treponemataceae</taxon>
        <taxon>Treponema</taxon>
    </lineage>
</organism>
<evidence type="ECO:0000313" key="2">
    <source>
        <dbReference type="EMBL" id="EMB19803.1"/>
    </source>
</evidence>
<dbReference type="HOGENOM" id="CLU_029499_10_0_12"/>
<keyword evidence="2" id="KW-0548">Nucleotidyltransferase</keyword>
<dbReference type="InterPro" id="IPR029044">
    <property type="entry name" value="Nucleotide-diphossugar_trans"/>
</dbReference>
<name>A0A0F6MLB6_TREDN</name>
<dbReference type="PANTHER" id="PTHR47183">
    <property type="entry name" value="GLUCOSE-1-PHOSPHATE CYTIDYLYLTRANSFERASE-RELATED"/>
    <property type="match status" value="1"/>
</dbReference>
<feature type="domain" description="Nucleotidyl transferase" evidence="1">
    <location>
        <begin position="2"/>
        <end position="211"/>
    </location>
</feature>